<dbReference type="CDD" id="cd14066">
    <property type="entry name" value="STKc_IRAK"/>
    <property type="match status" value="1"/>
</dbReference>
<reference evidence="13" key="1">
    <citation type="submission" date="2023-10" db="EMBL/GenBank/DDBJ databases">
        <title>Chromosome-level genome of the transformable northern wattle, Acacia crassicarpa.</title>
        <authorList>
            <person name="Massaro I."/>
            <person name="Sinha N.R."/>
            <person name="Poethig S."/>
            <person name="Leichty A.R."/>
        </authorList>
    </citation>
    <scope>NUCLEOTIDE SEQUENCE</scope>
    <source>
        <strain evidence="13">Acra3RX</strain>
        <tissue evidence="13">Leaf</tissue>
    </source>
</reference>
<dbReference type="GO" id="GO:0007166">
    <property type="term" value="P:cell surface receptor signaling pathway"/>
    <property type="evidence" value="ECO:0007669"/>
    <property type="project" value="InterPro"/>
</dbReference>
<evidence type="ECO:0000256" key="6">
    <source>
        <dbReference type="ARBA" id="ARBA00023157"/>
    </source>
</evidence>
<dbReference type="InterPro" id="IPR000719">
    <property type="entry name" value="Prot_kinase_dom"/>
</dbReference>
<evidence type="ECO:0000256" key="9">
    <source>
        <dbReference type="ARBA" id="ARBA00047951"/>
    </source>
</evidence>
<dbReference type="SMART" id="SM00220">
    <property type="entry name" value="S_TKc"/>
    <property type="match status" value="1"/>
</dbReference>
<feature type="signal peptide" evidence="11">
    <location>
        <begin position="1"/>
        <end position="16"/>
    </location>
</feature>
<protein>
    <recommendedName>
        <fullName evidence="12">Protein kinase domain-containing protein</fullName>
    </recommendedName>
</protein>
<dbReference type="PANTHER" id="PTHR27005:SF526">
    <property type="entry name" value="WALL ASSOCIATED KINASE-LIKE PROTEIN"/>
    <property type="match status" value="1"/>
</dbReference>
<dbReference type="GO" id="GO:0005524">
    <property type="term" value="F:ATP binding"/>
    <property type="evidence" value="ECO:0007669"/>
    <property type="project" value="UniProtKB-KW"/>
</dbReference>
<organism evidence="13 14">
    <name type="scientific">Acacia crassicarpa</name>
    <name type="common">northern wattle</name>
    <dbReference type="NCBI Taxonomy" id="499986"/>
    <lineage>
        <taxon>Eukaryota</taxon>
        <taxon>Viridiplantae</taxon>
        <taxon>Streptophyta</taxon>
        <taxon>Embryophyta</taxon>
        <taxon>Tracheophyta</taxon>
        <taxon>Spermatophyta</taxon>
        <taxon>Magnoliopsida</taxon>
        <taxon>eudicotyledons</taxon>
        <taxon>Gunneridae</taxon>
        <taxon>Pentapetalae</taxon>
        <taxon>rosids</taxon>
        <taxon>fabids</taxon>
        <taxon>Fabales</taxon>
        <taxon>Fabaceae</taxon>
        <taxon>Caesalpinioideae</taxon>
        <taxon>mimosoid clade</taxon>
        <taxon>Acacieae</taxon>
        <taxon>Acacia</taxon>
    </lineage>
</organism>
<dbReference type="InterPro" id="IPR025287">
    <property type="entry name" value="WAK_GUB"/>
</dbReference>
<evidence type="ECO:0000313" key="14">
    <source>
        <dbReference type="Proteomes" id="UP001293593"/>
    </source>
</evidence>
<evidence type="ECO:0000256" key="2">
    <source>
        <dbReference type="ARBA" id="ARBA00022729"/>
    </source>
</evidence>
<keyword evidence="3" id="KW-0547">Nucleotide-binding</keyword>
<proteinExistence type="predicted"/>
<dbReference type="AlphaFoldDB" id="A0AAE1M6L5"/>
<evidence type="ECO:0000256" key="7">
    <source>
        <dbReference type="ARBA" id="ARBA00023180"/>
    </source>
</evidence>
<dbReference type="Pfam" id="PF13947">
    <property type="entry name" value="GUB_WAK_bind"/>
    <property type="match status" value="1"/>
</dbReference>
<evidence type="ECO:0000256" key="11">
    <source>
        <dbReference type="SAM" id="SignalP"/>
    </source>
</evidence>
<keyword evidence="6" id="KW-1015">Disulfide bond</keyword>
<keyword evidence="14" id="KW-1185">Reference proteome</keyword>
<keyword evidence="10" id="KW-1133">Transmembrane helix</keyword>
<dbReference type="GO" id="GO:0005886">
    <property type="term" value="C:plasma membrane"/>
    <property type="evidence" value="ECO:0007669"/>
    <property type="project" value="TreeGrafter"/>
</dbReference>
<keyword evidence="10" id="KW-0472">Membrane</keyword>
<dbReference type="InterPro" id="IPR008271">
    <property type="entry name" value="Ser/Thr_kinase_AS"/>
</dbReference>
<evidence type="ECO:0000256" key="5">
    <source>
        <dbReference type="ARBA" id="ARBA00022840"/>
    </source>
</evidence>
<keyword evidence="5" id="KW-0067">ATP-binding</keyword>
<gene>
    <name evidence="13" type="ORF">QN277_010101</name>
</gene>
<evidence type="ECO:0000256" key="8">
    <source>
        <dbReference type="ARBA" id="ARBA00047558"/>
    </source>
</evidence>
<evidence type="ECO:0000256" key="1">
    <source>
        <dbReference type="ARBA" id="ARBA00004479"/>
    </source>
</evidence>
<keyword evidence="10" id="KW-0812">Transmembrane</keyword>
<evidence type="ECO:0000256" key="10">
    <source>
        <dbReference type="SAM" id="Phobius"/>
    </source>
</evidence>
<dbReference type="FunFam" id="3.30.200.20:FF:000162">
    <property type="entry name" value="Adenine nucleotide alpha hydrolase-like domain kinase"/>
    <property type="match status" value="1"/>
</dbReference>
<dbReference type="Pfam" id="PF07714">
    <property type="entry name" value="PK_Tyr_Ser-Thr"/>
    <property type="match status" value="1"/>
</dbReference>
<feature type="chain" id="PRO_5042271515" description="Protein kinase domain-containing protein" evidence="11">
    <location>
        <begin position="17"/>
        <end position="676"/>
    </location>
</feature>
<feature type="transmembrane region" description="Helical" evidence="10">
    <location>
        <begin position="273"/>
        <end position="294"/>
    </location>
</feature>
<dbReference type="InterPro" id="IPR001245">
    <property type="entry name" value="Ser-Thr/Tyr_kinase_cat_dom"/>
</dbReference>
<evidence type="ECO:0000313" key="13">
    <source>
        <dbReference type="EMBL" id="KAK4254770.1"/>
    </source>
</evidence>
<dbReference type="PANTHER" id="PTHR27005">
    <property type="entry name" value="WALL-ASSOCIATED RECEPTOR KINASE-LIKE 21"/>
    <property type="match status" value="1"/>
</dbReference>
<dbReference type="PROSITE" id="PS00108">
    <property type="entry name" value="PROTEIN_KINASE_ST"/>
    <property type="match status" value="1"/>
</dbReference>
<keyword evidence="7" id="KW-0325">Glycoprotein</keyword>
<dbReference type="InterPro" id="IPR011009">
    <property type="entry name" value="Kinase-like_dom_sf"/>
</dbReference>
<comment type="caution">
    <text evidence="13">The sequence shown here is derived from an EMBL/GenBank/DDBJ whole genome shotgun (WGS) entry which is preliminary data.</text>
</comment>
<dbReference type="InterPro" id="IPR045274">
    <property type="entry name" value="WAK-like"/>
</dbReference>
<dbReference type="FunFam" id="1.10.510.10:FF:000084">
    <property type="entry name" value="Wall-associated receptor kinase 2"/>
    <property type="match status" value="1"/>
</dbReference>
<comment type="catalytic activity">
    <reaction evidence="9">
        <text>L-threonyl-[protein] + ATP = O-phospho-L-threonyl-[protein] + ADP + H(+)</text>
        <dbReference type="Rhea" id="RHEA:46608"/>
        <dbReference type="Rhea" id="RHEA-COMP:11060"/>
        <dbReference type="Rhea" id="RHEA-COMP:11605"/>
        <dbReference type="ChEBI" id="CHEBI:15378"/>
        <dbReference type="ChEBI" id="CHEBI:30013"/>
        <dbReference type="ChEBI" id="CHEBI:30616"/>
        <dbReference type="ChEBI" id="CHEBI:61977"/>
        <dbReference type="ChEBI" id="CHEBI:456216"/>
    </reaction>
</comment>
<dbReference type="GO" id="GO:0030247">
    <property type="term" value="F:polysaccharide binding"/>
    <property type="evidence" value="ECO:0007669"/>
    <property type="project" value="InterPro"/>
</dbReference>
<name>A0AAE1M6L5_9FABA</name>
<dbReference type="Proteomes" id="UP001293593">
    <property type="component" value="Unassembled WGS sequence"/>
</dbReference>
<keyword evidence="2 11" id="KW-0732">Signal</keyword>
<evidence type="ECO:0000256" key="4">
    <source>
        <dbReference type="ARBA" id="ARBA00022777"/>
    </source>
</evidence>
<comment type="subcellular location">
    <subcellularLocation>
        <location evidence="1">Membrane</location>
        <topology evidence="1">Single-pass type I membrane protein</topology>
    </subcellularLocation>
</comment>
<dbReference type="PROSITE" id="PS50011">
    <property type="entry name" value="PROTEIN_KINASE_DOM"/>
    <property type="match status" value="1"/>
</dbReference>
<dbReference type="Gene3D" id="3.30.200.20">
    <property type="entry name" value="Phosphorylase Kinase, domain 1"/>
    <property type="match status" value="1"/>
</dbReference>
<accession>A0AAE1M6L5</accession>
<evidence type="ECO:0000259" key="12">
    <source>
        <dbReference type="PROSITE" id="PS50011"/>
    </source>
</evidence>
<sequence>MALPLLFISLLPLSLASPNCNSTCGKLTISPPFGINDSYCYHNKWFEIECKQDSAGTYRPYLKLIQLEVTKFDHNSCKIWVNNPIYAWNCKNTTATSVHINMSASPFAYSQEDNVFLGVGCNTQALLLRGDDVVFGGCISICHNNNHSGIGACVGHYCCATALPRSLSEFKPRIEHVAGNYSDKRNHDDEDCSYALIAQDNGHNDWGTRIVSELKDLNSVAAVLEYKSSCSPDESDMTSSQVLINSALGPAVCFSPCGSTGGRGNSGSKSQGLSVIGVVFSSLVSIVFLVGLWIQYKIFRRSRINKRKEKYFKQNGGLLLQRRDASFDKTKLFSSRDLEKATDRFNVNRVLGKGGQGTVYKGMLADGQIVAVKKLTLQGNVEEFINEVLILSQINHRNVVRLLGFCLETQVPLLIYEFIPNGNLFEHLHEQSEEISMTWETRLRIAGEVAGALFYLHSAASRPIYHRDIKSTNILLDDKLRAKVADFGTSRMVSMEKTHITTQVQGTFGYLDPEYFQTSQFTDKSDVYSFGVVLVELLTGEVAISSGRPLEAQGLASYFIMRMDEGRLYDIVDQRIMKEGAKKEMTQVANLARRCLSLNGRNRPSMREVTAELEGIQRLRRRSTSHIEQQNYEHIDFGGSFEGYQTWTTADYASSGSTLNTIASSSSQGLLFDDTT</sequence>
<dbReference type="SUPFAM" id="SSF56112">
    <property type="entry name" value="Protein kinase-like (PK-like)"/>
    <property type="match status" value="1"/>
</dbReference>
<dbReference type="Gene3D" id="1.10.510.10">
    <property type="entry name" value="Transferase(Phosphotransferase) domain 1"/>
    <property type="match status" value="1"/>
</dbReference>
<keyword evidence="4" id="KW-0418">Kinase</keyword>
<dbReference type="EMBL" id="JAWXYG010000014">
    <property type="protein sequence ID" value="KAK4254770.1"/>
    <property type="molecule type" value="Genomic_DNA"/>
</dbReference>
<comment type="catalytic activity">
    <reaction evidence="8">
        <text>L-seryl-[protein] + ATP = O-phospho-L-seryl-[protein] + ADP + H(+)</text>
        <dbReference type="Rhea" id="RHEA:17989"/>
        <dbReference type="Rhea" id="RHEA-COMP:9863"/>
        <dbReference type="Rhea" id="RHEA-COMP:11604"/>
        <dbReference type="ChEBI" id="CHEBI:15378"/>
        <dbReference type="ChEBI" id="CHEBI:29999"/>
        <dbReference type="ChEBI" id="CHEBI:30616"/>
        <dbReference type="ChEBI" id="CHEBI:83421"/>
        <dbReference type="ChEBI" id="CHEBI:456216"/>
    </reaction>
</comment>
<keyword evidence="4" id="KW-0808">Transferase</keyword>
<feature type="domain" description="Protein kinase" evidence="12">
    <location>
        <begin position="345"/>
        <end position="616"/>
    </location>
</feature>
<evidence type="ECO:0000256" key="3">
    <source>
        <dbReference type="ARBA" id="ARBA00022741"/>
    </source>
</evidence>
<dbReference type="GO" id="GO:0004674">
    <property type="term" value="F:protein serine/threonine kinase activity"/>
    <property type="evidence" value="ECO:0007669"/>
    <property type="project" value="TreeGrafter"/>
</dbReference>